<dbReference type="EMBL" id="KV454213">
    <property type="protein sequence ID" value="ODQ57733.1"/>
    <property type="molecule type" value="Genomic_DNA"/>
</dbReference>
<dbReference type="PANTHER" id="PTHR47706">
    <property type="entry name" value="NMRA-LIKE FAMILY PROTEIN"/>
    <property type="match status" value="1"/>
</dbReference>
<dbReference type="RefSeq" id="XP_019036940.1">
    <property type="nucleotide sequence ID" value="XM_019185167.1"/>
</dbReference>
<name>A0A1E3NX70_WICAA</name>
<evidence type="ECO:0000313" key="4">
    <source>
        <dbReference type="Proteomes" id="UP000094112"/>
    </source>
</evidence>
<dbReference type="Proteomes" id="UP000094112">
    <property type="component" value="Unassembled WGS sequence"/>
</dbReference>
<organism evidence="3 4">
    <name type="scientific">Wickerhamomyces anomalus (strain ATCC 58044 / CBS 1984 / NCYC 433 / NRRL Y-366-8)</name>
    <name type="common">Yeast</name>
    <name type="synonym">Hansenula anomala</name>
    <dbReference type="NCBI Taxonomy" id="683960"/>
    <lineage>
        <taxon>Eukaryota</taxon>
        <taxon>Fungi</taxon>
        <taxon>Dikarya</taxon>
        <taxon>Ascomycota</taxon>
        <taxon>Saccharomycotina</taxon>
        <taxon>Saccharomycetes</taxon>
        <taxon>Phaffomycetales</taxon>
        <taxon>Wickerhamomycetaceae</taxon>
        <taxon>Wickerhamomyces</taxon>
    </lineage>
</organism>
<reference evidence="3 4" key="1">
    <citation type="journal article" date="2016" name="Proc. Natl. Acad. Sci. U.S.A.">
        <title>Comparative genomics of biotechnologically important yeasts.</title>
        <authorList>
            <person name="Riley R."/>
            <person name="Haridas S."/>
            <person name="Wolfe K.H."/>
            <person name="Lopes M.R."/>
            <person name="Hittinger C.T."/>
            <person name="Goeker M."/>
            <person name="Salamov A.A."/>
            <person name="Wisecaver J.H."/>
            <person name="Long T.M."/>
            <person name="Calvey C.H."/>
            <person name="Aerts A.L."/>
            <person name="Barry K.W."/>
            <person name="Choi C."/>
            <person name="Clum A."/>
            <person name="Coughlan A.Y."/>
            <person name="Deshpande S."/>
            <person name="Douglass A.P."/>
            <person name="Hanson S.J."/>
            <person name="Klenk H.-P."/>
            <person name="LaButti K.M."/>
            <person name="Lapidus A."/>
            <person name="Lindquist E.A."/>
            <person name="Lipzen A.M."/>
            <person name="Meier-Kolthoff J.P."/>
            <person name="Ohm R.A."/>
            <person name="Otillar R.P."/>
            <person name="Pangilinan J.L."/>
            <person name="Peng Y."/>
            <person name="Rokas A."/>
            <person name="Rosa C.A."/>
            <person name="Scheuner C."/>
            <person name="Sibirny A.A."/>
            <person name="Slot J.C."/>
            <person name="Stielow J.B."/>
            <person name="Sun H."/>
            <person name="Kurtzman C.P."/>
            <person name="Blackwell M."/>
            <person name="Grigoriev I.V."/>
            <person name="Jeffries T.W."/>
        </authorList>
    </citation>
    <scope>NUCLEOTIDE SEQUENCE [LARGE SCALE GENOMIC DNA]</scope>
    <source>
        <strain evidence="4">ATCC 58044 / CBS 1984 / NCYC 433 / NRRL Y-366-8</strain>
    </source>
</reference>
<dbReference type="InterPro" id="IPR036291">
    <property type="entry name" value="NAD(P)-bd_dom_sf"/>
</dbReference>
<protein>
    <submittedName>
        <fullName evidence="3">Uncharacterized protein</fullName>
    </submittedName>
</protein>
<evidence type="ECO:0000256" key="2">
    <source>
        <dbReference type="ARBA" id="ARBA00023002"/>
    </source>
</evidence>
<dbReference type="OrthoDB" id="9974981at2759"/>
<dbReference type="InterPro" id="IPR051609">
    <property type="entry name" value="NmrA/Isoflavone_reductase-like"/>
</dbReference>
<keyword evidence="4" id="KW-1185">Reference proteome</keyword>
<gene>
    <name evidence="3" type="ORF">WICANDRAFT_81061</name>
</gene>
<proteinExistence type="predicted"/>
<dbReference type="Gene3D" id="3.40.50.720">
    <property type="entry name" value="NAD(P)-binding Rossmann-like Domain"/>
    <property type="match status" value="1"/>
</dbReference>
<dbReference type="GeneID" id="30202413"/>
<keyword evidence="1" id="KW-0521">NADP</keyword>
<keyword evidence="2" id="KW-0560">Oxidoreductase</keyword>
<evidence type="ECO:0000256" key="1">
    <source>
        <dbReference type="ARBA" id="ARBA00022857"/>
    </source>
</evidence>
<sequence>MTTIAVFGLNGFLGKPIIEALLREPFISKIKTPIRLLTSSDKKPIESSKVQYYNVKEVGYDKPLDGVDVVVNLGSVPGDPKDDAFLKSIISHKVKLYIPSQFGTDLDATSETLPNFLQPKTTHSKAARDAGIKTVDIITGLFINEDGFLPFAPLYVLGHDVEKTKEATIRGDKNTLINPSYFKDIGNTVAALATKDNFASIPDKVRIYSDRILATELIKHYEKVNNVQLTTKYVSTADTVKEAKEKYSKGFKFDDFVFYLITLLAEGEGKGLIFEKENEKEFVNPKESLFKWTKFQI</sequence>
<dbReference type="Gene3D" id="3.90.25.10">
    <property type="entry name" value="UDP-galactose 4-epimerase, domain 1"/>
    <property type="match status" value="1"/>
</dbReference>
<dbReference type="PANTHER" id="PTHR47706:SF9">
    <property type="entry name" value="NMRA-LIKE DOMAIN-CONTAINING PROTEIN-RELATED"/>
    <property type="match status" value="1"/>
</dbReference>
<evidence type="ECO:0000313" key="3">
    <source>
        <dbReference type="EMBL" id="ODQ57733.1"/>
    </source>
</evidence>
<dbReference type="GO" id="GO:0016491">
    <property type="term" value="F:oxidoreductase activity"/>
    <property type="evidence" value="ECO:0007669"/>
    <property type="project" value="UniProtKB-KW"/>
</dbReference>
<dbReference type="STRING" id="683960.A0A1E3NX70"/>
<accession>A0A1E3NX70</accession>
<dbReference type="AlphaFoldDB" id="A0A1E3NX70"/>
<dbReference type="SUPFAM" id="SSF51735">
    <property type="entry name" value="NAD(P)-binding Rossmann-fold domains"/>
    <property type="match status" value="1"/>
</dbReference>